<dbReference type="GO" id="GO:0007166">
    <property type="term" value="P:cell surface receptor signaling pathway"/>
    <property type="evidence" value="ECO:0007669"/>
    <property type="project" value="InterPro"/>
</dbReference>
<organism evidence="4 5">
    <name type="scientific">Tetracentron sinense</name>
    <name type="common">Spur-leaf</name>
    <dbReference type="NCBI Taxonomy" id="13715"/>
    <lineage>
        <taxon>Eukaryota</taxon>
        <taxon>Viridiplantae</taxon>
        <taxon>Streptophyta</taxon>
        <taxon>Embryophyta</taxon>
        <taxon>Tracheophyta</taxon>
        <taxon>Spermatophyta</taxon>
        <taxon>Magnoliopsida</taxon>
        <taxon>Trochodendrales</taxon>
        <taxon>Trochodendraceae</taxon>
        <taxon>Tetracentron</taxon>
    </lineage>
</organism>
<dbReference type="Gene3D" id="3.30.200.20">
    <property type="entry name" value="Phosphorylase Kinase, domain 1"/>
    <property type="match status" value="1"/>
</dbReference>
<gene>
    <name evidence="4" type="ORF">HHK36_023890</name>
</gene>
<dbReference type="Pfam" id="PF00069">
    <property type="entry name" value="Pkinase"/>
    <property type="match status" value="1"/>
</dbReference>
<dbReference type="AlphaFoldDB" id="A0A834YM51"/>
<dbReference type="Gene3D" id="1.10.510.10">
    <property type="entry name" value="Transferase(Phosphotransferase) domain 1"/>
    <property type="match status" value="1"/>
</dbReference>
<dbReference type="GO" id="GO:0005886">
    <property type="term" value="C:plasma membrane"/>
    <property type="evidence" value="ECO:0007669"/>
    <property type="project" value="TreeGrafter"/>
</dbReference>
<sequence length="413" mass="47138">MKMLVYGVAPNVVDGYVRIGESTSIESLRRFVRAVVEVFGEEYLRSPNNDDISRLLAQGGSRCSWLGSWKRKKTKEKFFLENGGRVLEELITSCNGKSNPIKVFSAEELEKATNSYDPNLILHEDWGYAFYRGTTAHGGRTILVKKFIYRLDDEHQARKVLEGTVNEVAIASQLNHKNVLKLLGCCLETQIPIQVYEFASNGDLYHSVCRIEGEDNEDPTRPRHQISWKSRLRIATEIAYAITYLHKSTSKPIVHRDVKPSNIFLDEYFVAKLSDFTHSVYIPLGETHVKDDVQGTFGFIAPEYCRLGLVTEKTDVFSFGMLLLELLMGRTPLNFQCSAEDFDFMFWESVRSSVQNYPISEIVDPAILEEIRGIEQQVQAFVELSLRCIRGTAEERPTIMEAAKELRRIQRSV</sequence>
<dbReference type="OMA" id="FEYEHSV"/>
<dbReference type="GO" id="GO:0004674">
    <property type="term" value="F:protein serine/threonine kinase activity"/>
    <property type="evidence" value="ECO:0007669"/>
    <property type="project" value="TreeGrafter"/>
</dbReference>
<proteinExistence type="predicted"/>
<dbReference type="PANTHER" id="PTHR27005">
    <property type="entry name" value="WALL-ASSOCIATED RECEPTOR KINASE-LIKE 21"/>
    <property type="match status" value="1"/>
</dbReference>
<dbReference type="OrthoDB" id="75710at2759"/>
<evidence type="ECO:0000313" key="5">
    <source>
        <dbReference type="Proteomes" id="UP000655225"/>
    </source>
</evidence>
<accession>A0A834YM51</accession>
<evidence type="ECO:0000259" key="3">
    <source>
        <dbReference type="PROSITE" id="PS50011"/>
    </source>
</evidence>
<dbReference type="PANTHER" id="PTHR27005:SF466">
    <property type="entry name" value="NON-FUNCTIONAL PSEUDOKINASE ZED1-LIKE"/>
    <property type="match status" value="1"/>
</dbReference>
<dbReference type="PROSITE" id="PS00108">
    <property type="entry name" value="PROTEIN_KINASE_ST"/>
    <property type="match status" value="1"/>
</dbReference>
<keyword evidence="5" id="KW-1185">Reference proteome</keyword>
<dbReference type="InterPro" id="IPR000719">
    <property type="entry name" value="Prot_kinase_dom"/>
</dbReference>
<name>A0A834YM51_TETSI</name>
<dbReference type="InterPro" id="IPR045274">
    <property type="entry name" value="WAK-like"/>
</dbReference>
<keyword evidence="2" id="KW-0067">ATP-binding</keyword>
<keyword evidence="1" id="KW-0547">Nucleotide-binding</keyword>
<dbReference type="EMBL" id="JABCRI010000017">
    <property type="protein sequence ID" value="KAF8391584.1"/>
    <property type="molecule type" value="Genomic_DNA"/>
</dbReference>
<feature type="domain" description="Protein kinase" evidence="3">
    <location>
        <begin position="89"/>
        <end position="409"/>
    </location>
</feature>
<evidence type="ECO:0000313" key="4">
    <source>
        <dbReference type="EMBL" id="KAF8391584.1"/>
    </source>
</evidence>
<dbReference type="InterPro" id="IPR008271">
    <property type="entry name" value="Ser/Thr_kinase_AS"/>
</dbReference>
<reference evidence="4 5" key="1">
    <citation type="submission" date="2020-04" db="EMBL/GenBank/DDBJ databases">
        <title>Plant Genome Project.</title>
        <authorList>
            <person name="Zhang R.-G."/>
        </authorList>
    </citation>
    <scope>NUCLEOTIDE SEQUENCE [LARGE SCALE GENOMIC DNA]</scope>
    <source>
        <strain evidence="4">YNK0</strain>
        <tissue evidence="4">Leaf</tissue>
    </source>
</reference>
<evidence type="ECO:0000256" key="1">
    <source>
        <dbReference type="ARBA" id="ARBA00022741"/>
    </source>
</evidence>
<dbReference type="GO" id="GO:0005524">
    <property type="term" value="F:ATP binding"/>
    <property type="evidence" value="ECO:0007669"/>
    <property type="project" value="UniProtKB-KW"/>
</dbReference>
<dbReference type="SMART" id="SM00220">
    <property type="entry name" value="S_TKc"/>
    <property type="match status" value="1"/>
</dbReference>
<comment type="caution">
    <text evidence="4">The sequence shown here is derived from an EMBL/GenBank/DDBJ whole genome shotgun (WGS) entry which is preliminary data.</text>
</comment>
<dbReference type="SUPFAM" id="SSF56112">
    <property type="entry name" value="Protein kinase-like (PK-like)"/>
    <property type="match status" value="1"/>
</dbReference>
<protein>
    <recommendedName>
        <fullName evidence="3">Protein kinase domain-containing protein</fullName>
    </recommendedName>
</protein>
<dbReference type="InterPro" id="IPR011009">
    <property type="entry name" value="Kinase-like_dom_sf"/>
</dbReference>
<dbReference type="Proteomes" id="UP000655225">
    <property type="component" value="Unassembled WGS sequence"/>
</dbReference>
<evidence type="ECO:0000256" key="2">
    <source>
        <dbReference type="ARBA" id="ARBA00022840"/>
    </source>
</evidence>
<dbReference type="PROSITE" id="PS50011">
    <property type="entry name" value="PROTEIN_KINASE_DOM"/>
    <property type="match status" value="1"/>
</dbReference>